<dbReference type="Pfam" id="PF04951">
    <property type="entry name" value="Peptidase_M55"/>
    <property type="match status" value="1"/>
</dbReference>
<gene>
    <name evidence="2" type="ORF">SAMN06275492_1163</name>
</gene>
<evidence type="ECO:0000313" key="2">
    <source>
        <dbReference type="EMBL" id="SMG31325.1"/>
    </source>
</evidence>
<evidence type="ECO:0000256" key="1">
    <source>
        <dbReference type="SAM" id="MobiDB-lite"/>
    </source>
</evidence>
<dbReference type="EMBL" id="FXBB01000016">
    <property type="protein sequence ID" value="SMG31325.1"/>
    <property type="molecule type" value="Genomic_DNA"/>
</dbReference>
<reference evidence="3" key="1">
    <citation type="submission" date="2017-04" db="EMBL/GenBank/DDBJ databases">
        <authorList>
            <person name="Varghese N."/>
            <person name="Submissions S."/>
        </authorList>
    </citation>
    <scope>NUCLEOTIDE SEQUENCE [LARGE SCALE GENOMIC DNA]</scope>
    <source>
        <strain evidence="3">USBA 82</strain>
    </source>
</reference>
<organism evidence="2 3">
    <name type="scientific">Dethiosulfovibrio salsuginis</name>
    <dbReference type="NCBI Taxonomy" id="561720"/>
    <lineage>
        <taxon>Bacteria</taxon>
        <taxon>Thermotogati</taxon>
        <taxon>Synergistota</taxon>
        <taxon>Synergistia</taxon>
        <taxon>Synergistales</taxon>
        <taxon>Dethiosulfovibrionaceae</taxon>
        <taxon>Dethiosulfovibrio</taxon>
    </lineage>
</organism>
<protein>
    <submittedName>
        <fullName evidence="2">D-amino peptidase</fullName>
    </submittedName>
</protein>
<dbReference type="InterPro" id="IPR036177">
    <property type="entry name" value="Peptidase_M55_sf"/>
</dbReference>
<dbReference type="AlphaFoldDB" id="A0A1X7JUG0"/>
<dbReference type="InterPro" id="IPR027476">
    <property type="entry name" value="DppA_N"/>
</dbReference>
<name>A0A1X7JUG0_9BACT</name>
<accession>A0A1X7JUG0</accession>
<keyword evidence="3" id="KW-1185">Reference proteome</keyword>
<dbReference type="Gene3D" id="3.40.50.10780">
    <property type="entry name" value="Dipeptide transport protein"/>
    <property type="match status" value="1"/>
</dbReference>
<dbReference type="SUPFAM" id="SSF63992">
    <property type="entry name" value="Dipeptide transport protein"/>
    <property type="match status" value="1"/>
</dbReference>
<feature type="region of interest" description="Disordered" evidence="1">
    <location>
        <begin position="68"/>
        <end position="100"/>
    </location>
</feature>
<proteinExistence type="predicted"/>
<evidence type="ECO:0000313" key="3">
    <source>
        <dbReference type="Proteomes" id="UP000193355"/>
    </source>
</evidence>
<sequence>MKIYMSVDMEGATGIVRSEQVRNSDVEYGYGRAMQTHDLLAAIEGAFDGGAEEIIVNDAHDRMINLSPESMPGSEGRLRIISGNPKQLGMMEGMRGHPRR</sequence>
<dbReference type="STRING" id="561720.SAMN06275492_1163"/>
<dbReference type="InterPro" id="IPR007035">
    <property type="entry name" value="Peptidase_M55"/>
</dbReference>
<dbReference type="RefSeq" id="WP_234986170.1">
    <property type="nucleotide sequence ID" value="NZ_FXBB01000016.1"/>
</dbReference>
<dbReference type="Proteomes" id="UP000193355">
    <property type="component" value="Unassembled WGS sequence"/>
</dbReference>